<keyword evidence="1" id="KW-0812">Transmembrane</keyword>
<feature type="transmembrane region" description="Helical" evidence="1">
    <location>
        <begin position="6"/>
        <end position="22"/>
    </location>
</feature>
<keyword evidence="1" id="KW-0472">Membrane</keyword>
<organism evidence="2">
    <name type="scientific">Klebsiella pneumoniae</name>
    <dbReference type="NCBI Taxonomy" id="573"/>
    <lineage>
        <taxon>Bacteria</taxon>
        <taxon>Pseudomonadati</taxon>
        <taxon>Pseudomonadota</taxon>
        <taxon>Gammaproteobacteria</taxon>
        <taxon>Enterobacterales</taxon>
        <taxon>Enterobacteriaceae</taxon>
        <taxon>Klebsiella/Raoultella group</taxon>
        <taxon>Klebsiella</taxon>
        <taxon>Klebsiella pneumoniae complex</taxon>
    </lineage>
</organism>
<reference evidence="2" key="1">
    <citation type="submission" date="2020-01" db="EMBL/GenBank/DDBJ databases">
        <authorList>
            <person name="Qin S."/>
        </authorList>
    </citation>
    <scope>NUCLEOTIDE SEQUENCE</scope>
    <source>
        <strain evidence="2">CVir17-16-YZ6g</strain>
        <plasmid evidence="2">p17-15-vir-like</plasmid>
    </source>
</reference>
<name>A0A8B0STJ3_KLEPN</name>
<keyword evidence="2" id="KW-0614">Plasmid</keyword>
<evidence type="ECO:0000313" key="2">
    <source>
        <dbReference type="EMBL" id="QTX14000.1"/>
    </source>
</evidence>
<keyword evidence="1" id="KW-1133">Transmembrane helix</keyword>
<evidence type="ECO:0000256" key="1">
    <source>
        <dbReference type="SAM" id="Phobius"/>
    </source>
</evidence>
<protein>
    <submittedName>
        <fullName evidence="2">Uncharacterized protein</fullName>
    </submittedName>
</protein>
<sequence length="41" mass="4998">MYSFLTIEGMLFIIIVFFINDLKNSYWFQRPPDLRHEPSFA</sequence>
<dbReference type="EMBL" id="MN956836">
    <property type="protein sequence ID" value="QTX14000.1"/>
    <property type="molecule type" value="Genomic_DNA"/>
</dbReference>
<accession>A0A8B0STJ3</accession>
<dbReference type="AlphaFoldDB" id="A0A8B0STJ3"/>
<geneLocation type="plasmid" evidence="2">
    <name>p17-15-vir-like</name>
</geneLocation>
<proteinExistence type="predicted"/>